<dbReference type="GO" id="GO:0009279">
    <property type="term" value="C:cell outer membrane"/>
    <property type="evidence" value="ECO:0007669"/>
    <property type="project" value="UniProtKB-SubCell"/>
</dbReference>
<dbReference type="InterPro" id="IPR007485">
    <property type="entry name" value="LPS_assembly_LptE"/>
</dbReference>
<dbReference type="PROSITE" id="PS51257">
    <property type="entry name" value="PROKAR_LIPOPROTEIN"/>
    <property type="match status" value="1"/>
</dbReference>
<comment type="subcellular location">
    <subcellularLocation>
        <location evidence="6">Cell outer membrane</location>
        <topology evidence="6">Lipid-anchor</topology>
    </subcellularLocation>
</comment>
<keyword evidence="2 6" id="KW-0472">Membrane</keyword>
<dbReference type="STRING" id="698738.OLEAN_C32990"/>
<comment type="subunit">
    <text evidence="6">Component of the lipopolysaccharide transport and assembly complex. Interacts with LptD.</text>
</comment>
<dbReference type="Gene3D" id="3.30.160.150">
    <property type="entry name" value="Lipoprotein like domain"/>
    <property type="match status" value="1"/>
</dbReference>
<reference evidence="7 8" key="1">
    <citation type="journal article" date="2013" name="Nat. Commun.">
        <title>Genome sequence and functional genomic analysis of the oil-degrading bacterium Oleispira antarctica.</title>
        <authorList>
            <person name="Kube M."/>
            <person name="Chernikova T.N."/>
            <person name="Al-Ramahi Y."/>
            <person name="Beloqui A."/>
            <person name="Lopez-Cortez N."/>
            <person name="Guazzaroni M.E."/>
            <person name="Heipieper H.J."/>
            <person name="Klages S."/>
            <person name="Kotsyurbenko O.R."/>
            <person name="Langer I."/>
            <person name="Nechitaylo T.Y."/>
            <person name="Lunsdorf H."/>
            <person name="Fernandez M."/>
            <person name="Juarez S."/>
            <person name="Ciordia S."/>
            <person name="Singer A."/>
            <person name="Kagan O."/>
            <person name="Egorova O."/>
            <person name="Petit P.A."/>
            <person name="Stogios P."/>
            <person name="Kim Y."/>
            <person name="Tchigvintsev A."/>
            <person name="Flick R."/>
            <person name="Denaro R."/>
            <person name="Genovese M."/>
            <person name="Albar J.P."/>
            <person name="Reva O.N."/>
            <person name="Martinez-Gomariz M."/>
            <person name="Tran H."/>
            <person name="Ferrer M."/>
            <person name="Savchenko A."/>
            <person name="Yakunin A.F."/>
            <person name="Yakimov M.M."/>
            <person name="Golyshina O.V."/>
            <person name="Reinhardt R."/>
            <person name="Golyshin P.N."/>
        </authorList>
    </citation>
    <scope>NUCLEOTIDE SEQUENCE [LARGE SCALE GENOMIC DNA]</scope>
</reference>
<organism evidence="7 8">
    <name type="scientific">Oleispira antarctica RB-8</name>
    <dbReference type="NCBI Taxonomy" id="698738"/>
    <lineage>
        <taxon>Bacteria</taxon>
        <taxon>Pseudomonadati</taxon>
        <taxon>Pseudomonadota</taxon>
        <taxon>Gammaproteobacteria</taxon>
        <taxon>Oceanospirillales</taxon>
        <taxon>Oceanospirillaceae</taxon>
        <taxon>Oleispira</taxon>
    </lineage>
</organism>
<dbReference type="EMBL" id="FO203512">
    <property type="protein sequence ID" value="CCK77475.1"/>
    <property type="molecule type" value="Genomic_DNA"/>
</dbReference>
<evidence type="ECO:0000256" key="1">
    <source>
        <dbReference type="ARBA" id="ARBA00022729"/>
    </source>
</evidence>
<gene>
    <name evidence="7" type="primary">rlpB</name>
    <name evidence="6" type="synonym">lptE</name>
    <name evidence="7" type="ORF">OLEAN_C32990</name>
</gene>
<dbReference type="GO" id="GO:0043165">
    <property type="term" value="P:Gram-negative-bacterium-type cell outer membrane assembly"/>
    <property type="evidence" value="ECO:0007669"/>
    <property type="project" value="UniProtKB-UniRule"/>
</dbReference>
<comment type="similarity">
    <text evidence="6">Belongs to the LptE lipoprotein family.</text>
</comment>
<proteinExistence type="inferred from homology"/>
<sequence>MKQLLIALVILTTTACGWQLRGITQLPASVQVMTLESQAGNRFTQRLKQQLTFNGVVFPSDGSANVRLMIAPISIERLTLSVNSRGQAAEYELNAELNVRLIQLEEGTDTQWIITGRRIFSNDINSVIATQSEEKIQREELENDLIRKLMNRLKKAQLK</sequence>
<evidence type="ECO:0000256" key="3">
    <source>
        <dbReference type="ARBA" id="ARBA00023139"/>
    </source>
</evidence>
<comment type="function">
    <text evidence="6">Together with LptD, is involved in the assembly of lipopolysaccharide (LPS) at the surface of the outer membrane. Required for the proper assembly of LptD. Binds LPS and may serve as the LPS recognition site at the outer membrane.</text>
</comment>
<keyword evidence="1 6" id="KW-0732">Signal</keyword>
<dbReference type="HOGENOM" id="CLU_103309_1_1_6"/>
<name>R4YRF2_OLEAN</name>
<dbReference type="Pfam" id="PF04390">
    <property type="entry name" value="LptE"/>
    <property type="match status" value="1"/>
</dbReference>
<evidence type="ECO:0000256" key="5">
    <source>
        <dbReference type="ARBA" id="ARBA00023288"/>
    </source>
</evidence>
<dbReference type="AlphaFoldDB" id="R4YRF2"/>
<dbReference type="KEGG" id="oai:OLEAN_C32990"/>
<evidence type="ECO:0000256" key="4">
    <source>
        <dbReference type="ARBA" id="ARBA00023237"/>
    </source>
</evidence>
<protein>
    <recommendedName>
        <fullName evidence="6">LPS-assembly lipoprotein LptE</fullName>
    </recommendedName>
</protein>
<evidence type="ECO:0000256" key="6">
    <source>
        <dbReference type="HAMAP-Rule" id="MF_01186"/>
    </source>
</evidence>
<evidence type="ECO:0000313" key="8">
    <source>
        <dbReference type="Proteomes" id="UP000032749"/>
    </source>
</evidence>
<keyword evidence="8" id="KW-1185">Reference proteome</keyword>
<dbReference type="GO" id="GO:1990351">
    <property type="term" value="C:transporter complex"/>
    <property type="evidence" value="ECO:0007669"/>
    <property type="project" value="TreeGrafter"/>
</dbReference>
<keyword evidence="4 6" id="KW-0998">Cell outer membrane</keyword>
<accession>R4YRF2</accession>
<dbReference type="PANTHER" id="PTHR38098">
    <property type="entry name" value="LPS-ASSEMBLY LIPOPROTEIN LPTE"/>
    <property type="match status" value="1"/>
</dbReference>
<keyword evidence="5 6" id="KW-0449">Lipoprotein</keyword>
<dbReference type="HAMAP" id="MF_01186">
    <property type="entry name" value="LPS_assembly_LptE"/>
    <property type="match status" value="1"/>
</dbReference>
<evidence type="ECO:0000313" key="7">
    <source>
        <dbReference type="EMBL" id="CCK77475.1"/>
    </source>
</evidence>
<dbReference type="GO" id="GO:0015920">
    <property type="term" value="P:lipopolysaccharide transport"/>
    <property type="evidence" value="ECO:0007669"/>
    <property type="project" value="TreeGrafter"/>
</dbReference>
<evidence type="ECO:0000256" key="2">
    <source>
        <dbReference type="ARBA" id="ARBA00023136"/>
    </source>
</evidence>
<dbReference type="GO" id="GO:0001530">
    <property type="term" value="F:lipopolysaccharide binding"/>
    <property type="evidence" value="ECO:0007669"/>
    <property type="project" value="TreeGrafter"/>
</dbReference>
<keyword evidence="3 6" id="KW-0564">Palmitate</keyword>
<dbReference type="PANTHER" id="PTHR38098:SF1">
    <property type="entry name" value="LPS-ASSEMBLY LIPOPROTEIN LPTE"/>
    <property type="match status" value="1"/>
</dbReference>
<dbReference type="Proteomes" id="UP000032749">
    <property type="component" value="Chromosome"/>
</dbReference>
<dbReference type="OrthoDB" id="7349153at2"/>